<feature type="compositionally biased region" description="Basic residues" evidence="3">
    <location>
        <begin position="593"/>
        <end position="607"/>
    </location>
</feature>
<dbReference type="PROSITE" id="PS50068">
    <property type="entry name" value="LDLRA_2"/>
    <property type="match status" value="1"/>
</dbReference>
<dbReference type="InterPro" id="IPR036055">
    <property type="entry name" value="LDL_receptor-like_sf"/>
</dbReference>
<evidence type="ECO:0000256" key="4">
    <source>
        <dbReference type="SAM" id="Phobius"/>
    </source>
</evidence>
<comment type="caution">
    <text evidence="2">Lacks conserved residue(s) required for the propagation of feature annotation.</text>
</comment>
<keyword evidence="5" id="KW-0732">Signal</keyword>
<feature type="disulfide bond" evidence="2">
    <location>
        <begin position="433"/>
        <end position="451"/>
    </location>
</feature>
<dbReference type="InterPro" id="IPR000859">
    <property type="entry name" value="CUB_dom"/>
</dbReference>
<keyword evidence="4" id="KW-1133">Transmembrane helix</keyword>
<evidence type="ECO:0000313" key="8">
    <source>
        <dbReference type="Proteomes" id="UP000183832"/>
    </source>
</evidence>
<dbReference type="SUPFAM" id="SSF49854">
    <property type="entry name" value="Spermadhesin, CUB domain"/>
    <property type="match status" value="2"/>
</dbReference>
<dbReference type="InterPro" id="IPR042333">
    <property type="entry name" value="LRAD2/Mig-13-like"/>
</dbReference>
<evidence type="ECO:0000259" key="6">
    <source>
        <dbReference type="SMART" id="SM00042"/>
    </source>
</evidence>
<keyword evidence="4" id="KW-0812">Transmembrane</keyword>
<dbReference type="OrthoDB" id="248923at2759"/>
<dbReference type="InterPro" id="IPR023415">
    <property type="entry name" value="LDLR_class-A_CS"/>
</dbReference>
<dbReference type="PANTHER" id="PTHR24652:SF69">
    <property type="entry name" value="CUB DOMAIN-CONTAINING PROTEIN"/>
    <property type="match status" value="1"/>
</dbReference>
<dbReference type="SMART" id="SM00192">
    <property type="entry name" value="LDLa"/>
    <property type="match status" value="1"/>
</dbReference>
<keyword evidence="4" id="KW-0472">Membrane</keyword>
<dbReference type="AlphaFoldDB" id="A0A1J1IUE5"/>
<dbReference type="Gene3D" id="2.60.120.290">
    <property type="entry name" value="Spermadhesin, CUB domain"/>
    <property type="match status" value="1"/>
</dbReference>
<proteinExistence type="predicted"/>
<dbReference type="SUPFAM" id="SSF57424">
    <property type="entry name" value="LDL receptor-like module"/>
    <property type="match status" value="1"/>
</dbReference>
<dbReference type="Proteomes" id="UP000183832">
    <property type="component" value="Unassembled WGS sequence"/>
</dbReference>
<name>A0A1J1IUE5_9DIPT</name>
<sequence>MRLAVKIFFITFVIENFAESFSYQRSFRQSEICGYHNGHRKYLELGDNGEMFASNITIPQNVKDITKGFNQSLTLQCSLELVTCPSCIIKIKFTYANLLSNCEHAKDDSSVCRCDHITFNEPPYNNKQNTVYNCGSATTYRSKTRSVLIKFIYWNNYADAFHFEYVAERNREIITMTPGESTELNNVILESPFFPQPYPRDHSMEHVLTCDIDKCRIRLVFSDFQLSRSSTIEFFDTNGERLFVTGNLFRPPILLSSGPSLMVKFSANDDTDIGYRAKATFLTVEESSNSNLKVQIGCGGLVESVGGAITMMNMVSKNVNESDNQNNFDCIWLVRPPQGYMRIKTHISLKVEVFEKMAGKSEIIIIEGMTSNRPILEQLESSTETSVSSRNLVLPISSGFYIRLRGKFNSESRLAIVYTAFSYSQCYLGDIECQNQRCIPMILKCDGFNQCGDNSDEPETCPNEWANSVVDRRWYSHTPNYYFPKNERFPDFKITTLAFIVSSTSFMFVIVCLIMTIYRNGNRVREQEELQNQLQTISQLLGWLNFFLMINGNNNNNNNREEVIEPPPLYEAPPNYDEVIKIGMDEQINSSKRERRSGRKSRMHRARRSDDPAVSYQNELLQVARDDSDIPSTSSIGSDSSYFYSRNASHDSFLPSIHMLEITETSETTTSCTVEGCGHQTTRVQDFPNAITTRSPFQSSSNDSLNSSSSNFNRSSDNLIPRHLWSDESKFRKSWILFNSDDQRLAPYDKINLTRSPIDGSYQQHESLTTPRDSIVSLNSCFCDSSQSIFSENFKTSLMIQKLECDRCRNLILRQENRRCSMCMNCVEKLYSPKTCNGCNGRISFHDLKLIRMNSDKRVDVTRNYSVDNFNLKLCNCFPKFPSQRLSSIQTSDPNEIQILPQITRKACSYTELLKFQRKKAISPQFHSQSCLPNKVLQSDDSSCGED</sequence>
<feature type="transmembrane region" description="Helical" evidence="4">
    <location>
        <begin position="497"/>
        <end position="518"/>
    </location>
</feature>
<gene>
    <name evidence="7" type="primary">putative AGAP006066-PA</name>
    <name evidence="7" type="ORF">CLUMA_CG016193</name>
</gene>
<feature type="disulfide bond" evidence="2">
    <location>
        <begin position="426"/>
        <end position="438"/>
    </location>
</feature>
<accession>A0A1J1IUE5</accession>
<feature type="region of interest" description="Disordered" evidence="3">
    <location>
        <begin position="687"/>
        <end position="713"/>
    </location>
</feature>
<dbReference type="InterPro" id="IPR035914">
    <property type="entry name" value="Sperma_CUB_dom_sf"/>
</dbReference>
<protein>
    <submittedName>
        <fullName evidence="7">CLUMA_CG016193, isoform A</fullName>
    </submittedName>
</protein>
<feature type="region of interest" description="Disordered" evidence="3">
    <location>
        <begin position="584"/>
        <end position="615"/>
    </location>
</feature>
<reference evidence="7 8" key="1">
    <citation type="submission" date="2015-04" db="EMBL/GenBank/DDBJ databases">
        <authorList>
            <person name="Syromyatnikov M.Y."/>
            <person name="Popov V.N."/>
        </authorList>
    </citation>
    <scope>NUCLEOTIDE SEQUENCE [LARGE SCALE GENOMIC DNA]</scope>
</reference>
<dbReference type="CDD" id="cd00112">
    <property type="entry name" value="LDLa"/>
    <property type="match status" value="1"/>
</dbReference>
<keyword evidence="1 2" id="KW-1015">Disulfide bond</keyword>
<evidence type="ECO:0000256" key="5">
    <source>
        <dbReference type="SAM" id="SignalP"/>
    </source>
</evidence>
<evidence type="ECO:0000256" key="1">
    <source>
        <dbReference type="ARBA" id="ARBA00023157"/>
    </source>
</evidence>
<feature type="chain" id="PRO_5013380440" evidence="5">
    <location>
        <begin position="21"/>
        <end position="947"/>
    </location>
</feature>
<evidence type="ECO:0000256" key="2">
    <source>
        <dbReference type="PROSITE-ProRule" id="PRU00124"/>
    </source>
</evidence>
<dbReference type="PANTHER" id="PTHR24652">
    <property type="entry name" value="LOW-DENSITY LIPOPROTEIN RECEPTOR CLASS A DOMAIN-CONTAINING PROTEIN 2"/>
    <property type="match status" value="1"/>
</dbReference>
<dbReference type="PROSITE" id="PS01209">
    <property type="entry name" value="LDLRA_1"/>
    <property type="match status" value="1"/>
</dbReference>
<feature type="domain" description="CUB" evidence="6">
    <location>
        <begin position="178"/>
        <end position="282"/>
    </location>
</feature>
<feature type="signal peptide" evidence="5">
    <location>
        <begin position="1"/>
        <end position="20"/>
    </location>
</feature>
<dbReference type="Pfam" id="PF00057">
    <property type="entry name" value="Ldl_recept_a"/>
    <property type="match status" value="1"/>
</dbReference>
<organism evidence="7 8">
    <name type="scientific">Clunio marinus</name>
    <dbReference type="NCBI Taxonomy" id="568069"/>
    <lineage>
        <taxon>Eukaryota</taxon>
        <taxon>Metazoa</taxon>
        <taxon>Ecdysozoa</taxon>
        <taxon>Arthropoda</taxon>
        <taxon>Hexapoda</taxon>
        <taxon>Insecta</taxon>
        <taxon>Pterygota</taxon>
        <taxon>Neoptera</taxon>
        <taxon>Endopterygota</taxon>
        <taxon>Diptera</taxon>
        <taxon>Nematocera</taxon>
        <taxon>Chironomoidea</taxon>
        <taxon>Chironomidae</taxon>
        <taxon>Clunio</taxon>
    </lineage>
</organism>
<feature type="compositionally biased region" description="Low complexity" evidence="3">
    <location>
        <begin position="699"/>
        <end position="713"/>
    </location>
</feature>
<dbReference type="Gene3D" id="4.10.400.10">
    <property type="entry name" value="Low-density Lipoprotein Receptor"/>
    <property type="match status" value="1"/>
</dbReference>
<evidence type="ECO:0000313" key="7">
    <source>
        <dbReference type="EMBL" id="CRL03322.1"/>
    </source>
</evidence>
<dbReference type="SMART" id="SM00042">
    <property type="entry name" value="CUB"/>
    <property type="match status" value="1"/>
</dbReference>
<dbReference type="EMBL" id="CVRI01000059">
    <property type="protein sequence ID" value="CRL03322.1"/>
    <property type="molecule type" value="Genomic_DNA"/>
</dbReference>
<feature type="compositionally biased region" description="Polar residues" evidence="3">
    <location>
        <begin position="687"/>
        <end position="698"/>
    </location>
</feature>
<dbReference type="InterPro" id="IPR002172">
    <property type="entry name" value="LDrepeatLR_classA_rpt"/>
</dbReference>
<keyword evidence="8" id="KW-1185">Reference proteome</keyword>
<dbReference type="STRING" id="568069.A0A1J1IUE5"/>
<evidence type="ECO:0000256" key="3">
    <source>
        <dbReference type="SAM" id="MobiDB-lite"/>
    </source>
</evidence>